<dbReference type="Gene3D" id="1.25.40.10">
    <property type="entry name" value="Tetratricopeptide repeat domain"/>
    <property type="match status" value="1"/>
</dbReference>
<dbReference type="SUPFAM" id="SSF48452">
    <property type="entry name" value="TPR-like"/>
    <property type="match status" value="1"/>
</dbReference>
<dbReference type="Pfam" id="PF14559">
    <property type="entry name" value="TPR_19"/>
    <property type="match status" value="1"/>
</dbReference>
<dbReference type="SMART" id="SM00028">
    <property type="entry name" value="TPR"/>
    <property type="match status" value="3"/>
</dbReference>
<dbReference type="PANTHER" id="PTHR45586:SF1">
    <property type="entry name" value="LIPOPOLYSACCHARIDE ASSEMBLY PROTEIN B"/>
    <property type="match status" value="1"/>
</dbReference>
<keyword evidence="5" id="KW-1185">Reference proteome</keyword>
<keyword evidence="1" id="KW-0677">Repeat</keyword>
<evidence type="ECO:0000313" key="4">
    <source>
        <dbReference type="EMBL" id="QFT26126.1"/>
    </source>
</evidence>
<evidence type="ECO:0000256" key="1">
    <source>
        <dbReference type="ARBA" id="ARBA00022737"/>
    </source>
</evidence>
<proteinExistence type="predicted"/>
<gene>
    <name evidence="4" type="ORF">FIV01_06780</name>
</gene>
<dbReference type="PANTHER" id="PTHR45586">
    <property type="entry name" value="TPR REPEAT-CONTAINING PROTEIN PA4667"/>
    <property type="match status" value="1"/>
</dbReference>
<reference evidence="4 5" key="1">
    <citation type="submission" date="2019-10" db="EMBL/GenBank/DDBJ databases">
        <title>Complete genome sequence of Vibrio sp. strain THAF100, isolated from non-filtered water from the water column of tank 6 of a marine aquarium containing stony-coral fragments. Water maintained at 26 degree C.</title>
        <authorList>
            <person name="Ruckert C."/>
            <person name="Franco A."/>
            <person name="Kalinowski J."/>
            <person name="Glaeser S."/>
        </authorList>
    </citation>
    <scope>NUCLEOTIDE SEQUENCE [LARGE SCALE GENOMIC DNA]</scope>
    <source>
        <strain evidence="4 5">THAF100</strain>
    </source>
</reference>
<dbReference type="NCBIfam" id="TIGR02521">
    <property type="entry name" value="type_IV_pilW"/>
    <property type="match status" value="1"/>
</dbReference>
<evidence type="ECO:0000256" key="3">
    <source>
        <dbReference type="PROSITE-ProRule" id="PRU00339"/>
    </source>
</evidence>
<accession>A0A5P9CIT9</accession>
<feature type="repeat" description="TPR" evidence="3">
    <location>
        <begin position="24"/>
        <end position="57"/>
    </location>
</feature>
<protein>
    <submittedName>
        <fullName evidence="4">Tetratricopeptide repeat protein</fullName>
    </submittedName>
</protein>
<dbReference type="InterPro" id="IPR013360">
    <property type="entry name" value="Pilus_4_PilW"/>
</dbReference>
<dbReference type="AlphaFoldDB" id="A0A5P9CIT9"/>
<dbReference type="EMBL" id="CP045350">
    <property type="protein sequence ID" value="QFT26126.1"/>
    <property type="molecule type" value="Genomic_DNA"/>
</dbReference>
<keyword evidence="2 3" id="KW-0802">TPR repeat</keyword>
<evidence type="ECO:0000256" key="2">
    <source>
        <dbReference type="ARBA" id="ARBA00022803"/>
    </source>
</evidence>
<name>A0A5P9CIT9_9VIBR</name>
<evidence type="ECO:0000313" key="5">
    <source>
        <dbReference type="Proteomes" id="UP000326936"/>
    </source>
</evidence>
<dbReference type="Proteomes" id="UP000326936">
    <property type="component" value="Chromosome"/>
</dbReference>
<dbReference type="PROSITE" id="PS50005">
    <property type="entry name" value="TPR"/>
    <property type="match status" value="2"/>
</dbReference>
<dbReference type="InterPro" id="IPR019734">
    <property type="entry name" value="TPR_rpt"/>
</dbReference>
<organism evidence="4 5">
    <name type="scientific">Vibrio aquimaris</name>
    <dbReference type="NCBI Taxonomy" id="2587862"/>
    <lineage>
        <taxon>Bacteria</taxon>
        <taxon>Pseudomonadati</taxon>
        <taxon>Pseudomonadota</taxon>
        <taxon>Gammaproteobacteria</taxon>
        <taxon>Vibrionales</taxon>
        <taxon>Vibrionaceae</taxon>
        <taxon>Vibrio</taxon>
    </lineage>
</organism>
<dbReference type="InterPro" id="IPR051012">
    <property type="entry name" value="CellSynth/LPSAsmb/PSIAsmb"/>
</dbReference>
<dbReference type="InterPro" id="IPR011990">
    <property type="entry name" value="TPR-like_helical_dom_sf"/>
</dbReference>
<sequence length="179" mass="20954">MQRSHMVKAKQNFQMALEHAPKYYRSHIALARYFDTVSDYEKAHKWYKSALRSEPNNGQVLNDYGSFLCKRSQFKLAQMQFTKAEALDDYYHIADVYENSALCWLKEGKPEQAIIHFRHTLARDPNRPQTLLNLAKLEIEHGELNQALKHLDHFTTTFGQHPLSIALFKTLEEKQSKTN</sequence>
<feature type="repeat" description="TPR" evidence="3">
    <location>
        <begin position="94"/>
        <end position="127"/>
    </location>
</feature>
<dbReference type="KEGG" id="vaq:FIV01_06780"/>